<dbReference type="AlphaFoldDB" id="A0A7J5Z643"/>
<feature type="compositionally biased region" description="Low complexity" evidence="1">
    <location>
        <begin position="8"/>
        <end position="22"/>
    </location>
</feature>
<organism evidence="3 4">
    <name type="scientific">Dissostichus mawsoni</name>
    <name type="common">Antarctic cod</name>
    <dbReference type="NCBI Taxonomy" id="36200"/>
    <lineage>
        <taxon>Eukaryota</taxon>
        <taxon>Metazoa</taxon>
        <taxon>Chordata</taxon>
        <taxon>Craniata</taxon>
        <taxon>Vertebrata</taxon>
        <taxon>Euteleostomi</taxon>
        <taxon>Actinopterygii</taxon>
        <taxon>Neopterygii</taxon>
        <taxon>Teleostei</taxon>
        <taxon>Neoteleostei</taxon>
        <taxon>Acanthomorphata</taxon>
        <taxon>Eupercaria</taxon>
        <taxon>Perciformes</taxon>
        <taxon>Notothenioidei</taxon>
        <taxon>Nototheniidae</taxon>
        <taxon>Dissostichus</taxon>
    </lineage>
</organism>
<keyword evidence="4" id="KW-1185">Reference proteome</keyword>
<name>A0A7J5Z643_DISMA</name>
<reference evidence="3 4" key="1">
    <citation type="submission" date="2020-03" db="EMBL/GenBank/DDBJ databases">
        <title>Dissostichus mawsoni Genome sequencing and assembly.</title>
        <authorList>
            <person name="Park H."/>
        </authorList>
    </citation>
    <scope>NUCLEOTIDE SEQUENCE [LARGE SCALE GENOMIC DNA]</scope>
    <source>
        <strain evidence="3">DM0001</strain>
        <tissue evidence="3">Muscle</tissue>
    </source>
</reference>
<dbReference type="PANTHER" id="PTHR45858:SF2">
    <property type="entry name" value="FERM, ARHGEF AND PLECKSTRIN DOMAIN-CONTAINING PROTEIN 1"/>
    <property type="match status" value="1"/>
</dbReference>
<dbReference type="InterPro" id="IPR000219">
    <property type="entry name" value="DH_dom"/>
</dbReference>
<dbReference type="InterPro" id="IPR051835">
    <property type="entry name" value="RAC1-GEF"/>
</dbReference>
<accession>A0A7J5Z643</accession>
<sequence length="245" mass="27139">MYGNPAAVSSLNSVNSNGVNSSPIGRNKFSYGLEEGENGEREEREGGRYRFNEEDPGSEDSPLGSPPVVVNGNGSVNGPLIVNVGGQSPEARHLAPLTSPLLTDAGCIRNEDEEEARRKRCGEDEGLPDSVKNLIASSYDPIHKFHQGFLKEVEQRLAQWEGRSNAHIKGDYQRIGDILLKNIQGLRQLTVHLQKHSECLVELERACRSSRKVEAVCRDFEQQRVCYLPLNIFLLRPLIACSTTN</sequence>
<feature type="compositionally biased region" description="Basic and acidic residues" evidence="1">
    <location>
        <begin position="38"/>
        <end position="53"/>
    </location>
</feature>
<comment type="caution">
    <text evidence="3">The sequence shown here is derived from an EMBL/GenBank/DDBJ whole genome shotgun (WGS) entry which is preliminary data.</text>
</comment>
<dbReference type="GO" id="GO:0005085">
    <property type="term" value="F:guanyl-nucleotide exchange factor activity"/>
    <property type="evidence" value="ECO:0007669"/>
    <property type="project" value="InterPro"/>
</dbReference>
<dbReference type="PANTHER" id="PTHR45858">
    <property type="entry name" value="FERM DOMAIN CONTAINING PROTEIN"/>
    <property type="match status" value="1"/>
</dbReference>
<dbReference type="SUPFAM" id="SSF48065">
    <property type="entry name" value="DBL homology domain (DH-domain)"/>
    <property type="match status" value="1"/>
</dbReference>
<dbReference type="Gene3D" id="1.20.900.10">
    <property type="entry name" value="Dbl homology (DH) domain"/>
    <property type="match status" value="1"/>
</dbReference>
<evidence type="ECO:0000313" key="3">
    <source>
        <dbReference type="EMBL" id="KAF3857096.1"/>
    </source>
</evidence>
<gene>
    <name evidence="3" type="ORF">F7725_008955</name>
</gene>
<feature type="domain" description="DH" evidence="2">
    <location>
        <begin position="132"/>
        <end position="238"/>
    </location>
</feature>
<evidence type="ECO:0000256" key="1">
    <source>
        <dbReference type="SAM" id="MobiDB-lite"/>
    </source>
</evidence>
<protein>
    <recommendedName>
        <fullName evidence="2">DH domain-containing protein</fullName>
    </recommendedName>
</protein>
<feature type="region of interest" description="Disordered" evidence="1">
    <location>
        <begin position="1"/>
        <end position="68"/>
    </location>
</feature>
<dbReference type="Proteomes" id="UP000518266">
    <property type="component" value="Unassembled WGS sequence"/>
</dbReference>
<dbReference type="OrthoDB" id="8938685at2759"/>
<proteinExistence type="predicted"/>
<evidence type="ECO:0000259" key="2">
    <source>
        <dbReference type="Pfam" id="PF00621"/>
    </source>
</evidence>
<evidence type="ECO:0000313" key="4">
    <source>
        <dbReference type="Proteomes" id="UP000518266"/>
    </source>
</evidence>
<dbReference type="InterPro" id="IPR035899">
    <property type="entry name" value="DBL_dom_sf"/>
</dbReference>
<dbReference type="EMBL" id="JAAKFY010000005">
    <property type="protein sequence ID" value="KAF3857096.1"/>
    <property type="molecule type" value="Genomic_DNA"/>
</dbReference>
<dbReference type="Pfam" id="PF00621">
    <property type="entry name" value="RhoGEF"/>
    <property type="match status" value="1"/>
</dbReference>